<comment type="cofactor">
    <cofactor evidence="6">
        <name>Ca(2+)</name>
        <dbReference type="ChEBI" id="CHEBI:29108"/>
    </cofactor>
    <text evidence="6">Binds 1 Ca(2+) ion per dimer.</text>
</comment>
<organism evidence="7 8">
    <name type="scientific">SAR86 cluster bacterium</name>
    <dbReference type="NCBI Taxonomy" id="2030880"/>
    <lineage>
        <taxon>Bacteria</taxon>
        <taxon>Pseudomonadati</taxon>
        <taxon>Pseudomonadota</taxon>
        <taxon>Gammaproteobacteria</taxon>
        <taxon>SAR86 cluster</taxon>
    </lineage>
</organism>
<keyword evidence="6" id="KW-0479">Metal-binding</keyword>
<dbReference type="Gene3D" id="2.30.120.10">
    <property type="match status" value="1"/>
</dbReference>
<evidence type="ECO:0000256" key="1">
    <source>
        <dbReference type="ARBA" id="ARBA00006586"/>
    </source>
</evidence>
<dbReference type="GO" id="GO:0046872">
    <property type="term" value="F:metal ion binding"/>
    <property type="evidence" value="ECO:0007669"/>
    <property type="project" value="UniProtKB-KW"/>
</dbReference>
<dbReference type="InterPro" id="IPR043147">
    <property type="entry name" value="Penicillin_amidase_A-knob"/>
</dbReference>
<evidence type="ECO:0000313" key="7">
    <source>
        <dbReference type="EMBL" id="NQV64347.1"/>
    </source>
</evidence>
<comment type="similarity">
    <text evidence="1">Belongs to the peptidase S45 family.</text>
</comment>
<evidence type="ECO:0000256" key="3">
    <source>
        <dbReference type="ARBA" id="ARBA00022801"/>
    </source>
</evidence>
<dbReference type="Proteomes" id="UP000754644">
    <property type="component" value="Unassembled WGS sequence"/>
</dbReference>
<evidence type="ECO:0000256" key="6">
    <source>
        <dbReference type="PIRSR" id="PIRSR001227-2"/>
    </source>
</evidence>
<dbReference type="Gene3D" id="3.60.20.10">
    <property type="entry name" value="Glutamine Phosphoribosylpyrophosphate, subunit 1, domain 1"/>
    <property type="match status" value="1"/>
</dbReference>
<dbReference type="InterPro" id="IPR002692">
    <property type="entry name" value="S45"/>
</dbReference>
<protein>
    <submittedName>
        <fullName evidence="7">Penicillin acylase family protein</fullName>
    </submittedName>
</protein>
<dbReference type="EMBL" id="JABMOJ010000113">
    <property type="protein sequence ID" value="NQV64347.1"/>
    <property type="molecule type" value="Genomic_DNA"/>
</dbReference>
<dbReference type="InterPro" id="IPR029055">
    <property type="entry name" value="Ntn_hydrolases_N"/>
</dbReference>
<evidence type="ECO:0000313" key="8">
    <source>
        <dbReference type="Proteomes" id="UP000754644"/>
    </source>
</evidence>
<dbReference type="InterPro" id="IPR014395">
    <property type="entry name" value="Pen/GL7ACA/AHL_acylase"/>
</dbReference>
<keyword evidence="4" id="KW-0865">Zymogen</keyword>
<dbReference type="PANTHER" id="PTHR34218:SF3">
    <property type="entry name" value="ACYL-HOMOSERINE LACTONE ACYLASE PVDQ"/>
    <property type="match status" value="1"/>
</dbReference>
<keyword evidence="6" id="KW-0106">Calcium</keyword>
<dbReference type="Gene3D" id="1.10.1400.10">
    <property type="match status" value="1"/>
</dbReference>
<name>A0A972VWE9_9GAMM</name>
<comment type="caution">
    <text evidence="7">The sequence shown here is derived from an EMBL/GenBank/DDBJ whole genome shotgun (WGS) entry which is preliminary data.</text>
</comment>
<dbReference type="PIRSF" id="PIRSF001227">
    <property type="entry name" value="Pen_acylase"/>
    <property type="match status" value="1"/>
</dbReference>
<accession>A0A972VWE9</accession>
<dbReference type="PANTHER" id="PTHR34218">
    <property type="entry name" value="PEPTIDASE S45 PENICILLIN AMIDASE"/>
    <property type="match status" value="1"/>
</dbReference>
<dbReference type="GO" id="GO:0017000">
    <property type="term" value="P:antibiotic biosynthetic process"/>
    <property type="evidence" value="ECO:0007669"/>
    <property type="project" value="InterPro"/>
</dbReference>
<sequence>MKHRIPEATAPLEICWDKIGIPHIFAQNVEDAFRGMGYACASERLWQLHLSNLYATGTAASAMGEKYVAQDLMHRAFNVAAYDIPDSPGDYIVDAYLQGVNSYVDSLDEIPPEFLKAGTQPRHYTRHDVASRYRFTGWFQHKTWLEKIYLGKLMATHGVDWFRNHVLRFSSADADNVALLHDALLDIDLNVAKLLFPHETRLSGSNNWAVSAALSKSGMPLLAMDPHQPHTIPNTFFYSHLSAPGWDAFGASFPGVPYFMMGFNQDVSWGLTTGFVDTYDVFVERDKPDVSRDYEIAVAGQASRSFAVMESKRGPILESITDNLGITVPAARQHVTALDWVMRDQPTSAGVLALMPLAKTSAELGSALFEADRCPLVNNIIAVDRHNSLHRYVAATLRKRPGHGKPGVTGVVPLPGWDDRYAFDTSQAHELLVEQNPTTGYLYTANSDTMGERGEYPIHNFPAQDARARRIEELLIEQGDGFDTDYFLSMQRDLLDVRARDLVPDYIQALATDQSSAELRLAKSLLSGWNFIAHVDSKAACVFYPLLEKRTHIRFMTAVLGDSAILQTLALIAPGLNRFSIDHFMCEGSPWLDYRAQFEAMVCEDVTDIIQSLSKTCGDDWRWGDIHKIRFGHSLRKFPTWQDMVVGPDSIGGSATTLAMATHVSPNPLEIVQEVYHGPAFRWVVDLADAKHIKFVTASGNGGRPDSQHITDHYAAWLKGEYFDLSLVRDELAVERVDMFDVG</sequence>
<keyword evidence="2" id="KW-0732">Signal</keyword>
<dbReference type="InterPro" id="IPR023343">
    <property type="entry name" value="Penicillin_amidase_dom1"/>
</dbReference>
<gene>
    <name evidence="7" type="ORF">HQ497_03185</name>
</gene>
<keyword evidence="3" id="KW-0378">Hydrolase</keyword>
<feature type="binding site" evidence="6">
    <location>
        <position position="277"/>
    </location>
    <ligand>
        <name>Ca(2+)</name>
        <dbReference type="ChEBI" id="CHEBI:29108"/>
    </ligand>
</feature>
<evidence type="ECO:0000256" key="5">
    <source>
        <dbReference type="PIRSR" id="PIRSR001227-1"/>
    </source>
</evidence>
<dbReference type="AlphaFoldDB" id="A0A972VWE9"/>
<dbReference type="SUPFAM" id="SSF56235">
    <property type="entry name" value="N-terminal nucleophile aminohydrolases (Ntn hydrolases)"/>
    <property type="match status" value="1"/>
</dbReference>
<proteinExistence type="inferred from homology"/>
<dbReference type="GO" id="GO:0016811">
    <property type="term" value="F:hydrolase activity, acting on carbon-nitrogen (but not peptide) bonds, in linear amides"/>
    <property type="evidence" value="ECO:0007669"/>
    <property type="project" value="InterPro"/>
</dbReference>
<evidence type="ECO:0000256" key="4">
    <source>
        <dbReference type="ARBA" id="ARBA00023145"/>
    </source>
</evidence>
<evidence type="ECO:0000256" key="2">
    <source>
        <dbReference type="ARBA" id="ARBA00022729"/>
    </source>
</evidence>
<dbReference type="Pfam" id="PF01804">
    <property type="entry name" value="Penicil_amidase"/>
    <property type="match status" value="1"/>
</dbReference>
<reference evidence="7" key="1">
    <citation type="submission" date="2020-05" db="EMBL/GenBank/DDBJ databases">
        <title>Sulfur intermediates as new biogeochemical hubs in an aquatic model microbial ecosystem.</title>
        <authorList>
            <person name="Vigneron A."/>
        </authorList>
    </citation>
    <scope>NUCLEOTIDE SEQUENCE</scope>
    <source>
        <strain evidence="7">Bin.250</strain>
    </source>
</reference>
<feature type="binding site" evidence="6">
    <location>
        <position position="280"/>
    </location>
    <ligand>
        <name>Ca(2+)</name>
        <dbReference type="ChEBI" id="CHEBI:29108"/>
    </ligand>
</feature>
<dbReference type="InterPro" id="IPR043146">
    <property type="entry name" value="Penicillin_amidase_N_B-knob"/>
</dbReference>
<dbReference type="Gene3D" id="1.10.439.10">
    <property type="entry name" value="Penicillin Amidohydrolase, domain 1"/>
    <property type="match status" value="1"/>
</dbReference>
<feature type="active site" description="Nucleophile" evidence="5">
    <location>
        <position position="205"/>
    </location>
</feature>